<reference evidence="1" key="1">
    <citation type="submission" date="2017-02" db="EMBL/GenBank/DDBJ databases">
        <title>Delving into the versatile metabolic prowess of the omnipresent phylum Bacteroidetes.</title>
        <authorList>
            <person name="Nobu M.K."/>
            <person name="Mei R."/>
            <person name="Narihiro T."/>
            <person name="Kuroda K."/>
            <person name="Liu W.-T."/>
        </authorList>
    </citation>
    <scope>NUCLEOTIDE SEQUENCE</scope>
    <source>
        <strain evidence="1">ADurb.Bin276</strain>
    </source>
</reference>
<evidence type="ECO:0000313" key="1">
    <source>
        <dbReference type="EMBL" id="OQA54203.1"/>
    </source>
</evidence>
<dbReference type="Proteomes" id="UP000485569">
    <property type="component" value="Unassembled WGS sequence"/>
</dbReference>
<comment type="caution">
    <text evidence="1">The sequence shown here is derived from an EMBL/GenBank/DDBJ whole genome shotgun (WGS) entry which is preliminary data.</text>
</comment>
<accession>A0A1V5SIY4</accession>
<protein>
    <submittedName>
        <fullName evidence="1">Uncharacterized protein</fullName>
    </submittedName>
</protein>
<dbReference type="AlphaFoldDB" id="A0A1V5SIY4"/>
<dbReference type="EMBL" id="MWBQ01000223">
    <property type="protein sequence ID" value="OQA54203.1"/>
    <property type="molecule type" value="Genomic_DNA"/>
</dbReference>
<organism evidence="1">
    <name type="scientific">Candidatus Atribacter allofermentans</name>
    <dbReference type="NCBI Taxonomy" id="1852833"/>
    <lineage>
        <taxon>Bacteria</taxon>
        <taxon>Pseudomonadati</taxon>
        <taxon>Atribacterota</taxon>
        <taxon>Atribacteria</taxon>
        <taxon>Atribacterales</taxon>
        <taxon>Atribacteraceae</taxon>
        <taxon>Atribacter</taxon>
    </lineage>
</organism>
<sequence length="209" mass="24792">MKKFIAVGSILVILFIALTRVSFAEGRNSPGLINEMRVHQKMYMLLLSEKFTPELTRDWEIELNRRDTLRREILQRNKNKEPINQILENLEEIKNRLKILEEKIDKRKMPAGTEMDGEKKHPETEKPKLRKVPGFSQQRFLDQKNQFFFKNRGTAMEKNRELFKKFTEAVEIGDEVQIKSILPLLFQQIKESNQQLEEHLEILKNGNEE</sequence>
<name>A0A1V5SIY4_9BACT</name>
<proteinExistence type="predicted"/>
<gene>
    <name evidence="1" type="ORF">BWY41_02212</name>
</gene>